<evidence type="ECO:0000256" key="1">
    <source>
        <dbReference type="ARBA" id="ARBA00009437"/>
    </source>
</evidence>
<dbReference type="PANTHER" id="PTHR30427">
    <property type="entry name" value="TRANSCRIPTIONAL ACTIVATOR PROTEIN LYSR"/>
    <property type="match status" value="1"/>
</dbReference>
<evidence type="ECO:0000256" key="4">
    <source>
        <dbReference type="ARBA" id="ARBA00023163"/>
    </source>
</evidence>
<evidence type="ECO:0000256" key="2">
    <source>
        <dbReference type="ARBA" id="ARBA00023015"/>
    </source>
</evidence>
<dbReference type="Pfam" id="PF00126">
    <property type="entry name" value="HTH_1"/>
    <property type="match status" value="1"/>
</dbReference>
<dbReference type="Gene3D" id="3.40.190.290">
    <property type="match status" value="1"/>
</dbReference>
<organism evidence="6 7">
    <name type="scientific">Aliiroseovarius halocynthiae</name>
    <dbReference type="NCBI Taxonomy" id="985055"/>
    <lineage>
        <taxon>Bacteria</taxon>
        <taxon>Pseudomonadati</taxon>
        <taxon>Pseudomonadota</taxon>
        <taxon>Alphaproteobacteria</taxon>
        <taxon>Rhodobacterales</taxon>
        <taxon>Paracoccaceae</taxon>
        <taxon>Aliiroseovarius</taxon>
    </lineage>
</organism>
<dbReference type="Proteomes" id="UP000315816">
    <property type="component" value="Unassembled WGS sequence"/>
</dbReference>
<keyword evidence="2" id="KW-0805">Transcription regulation</keyword>
<keyword evidence="7" id="KW-1185">Reference proteome</keyword>
<dbReference type="InterPro" id="IPR000847">
    <property type="entry name" value="LysR_HTH_N"/>
</dbReference>
<dbReference type="InterPro" id="IPR036388">
    <property type="entry name" value="WH-like_DNA-bd_sf"/>
</dbReference>
<dbReference type="PANTHER" id="PTHR30427:SF1">
    <property type="entry name" value="TRANSCRIPTIONAL ACTIVATOR PROTEIN LYSR"/>
    <property type="match status" value="1"/>
</dbReference>
<dbReference type="GO" id="GO:0003700">
    <property type="term" value="F:DNA-binding transcription factor activity"/>
    <property type="evidence" value="ECO:0007669"/>
    <property type="project" value="InterPro"/>
</dbReference>
<name>A0A545SU23_9RHOB</name>
<dbReference type="RefSeq" id="WP_142852222.1">
    <property type="nucleotide sequence ID" value="NZ_FXWW01000001.1"/>
</dbReference>
<gene>
    <name evidence="6" type="ORF">FIL88_02445</name>
</gene>
<evidence type="ECO:0000313" key="6">
    <source>
        <dbReference type="EMBL" id="TQV68469.1"/>
    </source>
</evidence>
<dbReference type="SUPFAM" id="SSF53850">
    <property type="entry name" value="Periplasmic binding protein-like II"/>
    <property type="match status" value="1"/>
</dbReference>
<dbReference type="PRINTS" id="PR00039">
    <property type="entry name" value="HTHLYSR"/>
</dbReference>
<dbReference type="OrthoDB" id="8479870at2"/>
<evidence type="ECO:0000313" key="7">
    <source>
        <dbReference type="Proteomes" id="UP000315816"/>
    </source>
</evidence>
<dbReference type="InterPro" id="IPR005119">
    <property type="entry name" value="LysR_subst-bd"/>
</dbReference>
<reference evidence="6 7" key="1">
    <citation type="submission" date="2019-06" db="EMBL/GenBank/DDBJ databases">
        <title>A novel species of marine bacteria.</title>
        <authorList>
            <person name="Wang Y."/>
        </authorList>
    </citation>
    <scope>NUCLEOTIDE SEQUENCE [LARGE SCALE GENOMIC DNA]</scope>
    <source>
        <strain evidence="6 7">MA1-10</strain>
    </source>
</reference>
<evidence type="ECO:0000259" key="5">
    <source>
        <dbReference type="PROSITE" id="PS50931"/>
    </source>
</evidence>
<feature type="domain" description="HTH lysR-type" evidence="5">
    <location>
        <begin position="15"/>
        <end position="65"/>
    </location>
</feature>
<dbReference type="EMBL" id="VICH01000004">
    <property type="protein sequence ID" value="TQV68469.1"/>
    <property type="molecule type" value="Genomic_DNA"/>
</dbReference>
<accession>A0A545SU23</accession>
<dbReference type="SUPFAM" id="SSF46785">
    <property type="entry name" value="Winged helix' DNA-binding domain"/>
    <property type="match status" value="1"/>
</dbReference>
<dbReference type="InterPro" id="IPR036390">
    <property type="entry name" value="WH_DNA-bd_sf"/>
</dbReference>
<dbReference type="PROSITE" id="PS50931">
    <property type="entry name" value="HTH_LYSR"/>
    <property type="match status" value="1"/>
</dbReference>
<sequence length="303" mass="34082">MNKSKLQHSLTEYNALRAVMLAGTTVGAARQLGISQSAVSRSITNLESKLGQTLFEREAGRLSPTSAAVRLNRRLDPLFEALRRIDGPTEPVQENLRLIAPPSYSHRFLVSSVSSFLKMHPDFHVSFEVNTSDEVTRGVLEDRFDLGVIGVEIKRSQLQLTPYRKSSAVCVMPLDHPLASRSEIHPEDLHGQDMIALSFRHERRGQLERLLHQVRAEPNVVAEVSTSFAAADLAKDNVGLAVINPFPLFHYRAHDIAFVPFRSPIQYQSYFVTSSTRPVPRTARIFMRHLRLHTPNDPFSQKA</sequence>
<dbReference type="AlphaFoldDB" id="A0A545SU23"/>
<comment type="caution">
    <text evidence="6">The sequence shown here is derived from an EMBL/GenBank/DDBJ whole genome shotgun (WGS) entry which is preliminary data.</text>
</comment>
<dbReference type="GO" id="GO:0010628">
    <property type="term" value="P:positive regulation of gene expression"/>
    <property type="evidence" value="ECO:0007669"/>
    <property type="project" value="TreeGrafter"/>
</dbReference>
<proteinExistence type="inferred from homology"/>
<dbReference type="Pfam" id="PF03466">
    <property type="entry name" value="LysR_substrate"/>
    <property type="match status" value="1"/>
</dbReference>
<dbReference type="GO" id="GO:0043565">
    <property type="term" value="F:sequence-specific DNA binding"/>
    <property type="evidence" value="ECO:0007669"/>
    <property type="project" value="TreeGrafter"/>
</dbReference>
<protein>
    <submittedName>
        <fullName evidence="6">LysR family transcriptional regulator</fullName>
    </submittedName>
</protein>
<dbReference type="Gene3D" id="1.10.10.10">
    <property type="entry name" value="Winged helix-like DNA-binding domain superfamily/Winged helix DNA-binding domain"/>
    <property type="match status" value="1"/>
</dbReference>
<evidence type="ECO:0000256" key="3">
    <source>
        <dbReference type="ARBA" id="ARBA00023125"/>
    </source>
</evidence>
<keyword evidence="4" id="KW-0804">Transcription</keyword>
<comment type="similarity">
    <text evidence="1">Belongs to the LysR transcriptional regulatory family.</text>
</comment>
<keyword evidence="3" id="KW-0238">DNA-binding</keyword>